<reference evidence="2" key="1">
    <citation type="submission" date="2022-11" db="UniProtKB">
        <authorList>
            <consortium name="WormBaseParasite"/>
        </authorList>
    </citation>
    <scope>IDENTIFICATION</scope>
</reference>
<proteinExistence type="predicted"/>
<evidence type="ECO:0000313" key="2">
    <source>
        <dbReference type="WBParaSite" id="ES5_v2.g13666.t1"/>
    </source>
</evidence>
<organism evidence="1 2">
    <name type="scientific">Panagrolaimus sp. ES5</name>
    <dbReference type="NCBI Taxonomy" id="591445"/>
    <lineage>
        <taxon>Eukaryota</taxon>
        <taxon>Metazoa</taxon>
        <taxon>Ecdysozoa</taxon>
        <taxon>Nematoda</taxon>
        <taxon>Chromadorea</taxon>
        <taxon>Rhabditida</taxon>
        <taxon>Tylenchina</taxon>
        <taxon>Panagrolaimomorpha</taxon>
        <taxon>Panagrolaimoidea</taxon>
        <taxon>Panagrolaimidae</taxon>
        <taxon>Panagrolaimus</taxon>
    </lineage>
</organism>
<sequence length="859" mass="97317">MFGAGIEKNRCRKMPWEHIIVGDYVHVSIDETIPADLLLIRSSDPQGLVFVETSNLDGESNLKQRSVMPKCRSLCDETGDFDPSPLNIKVFCNPPDKRLNFIQGYVEYANEEEDRITKDNIIIRGCKLRNTTFIEGIVLYTGKETKAMLNNGEIKMKQSSLEKQTNIFVVYCVVLLIFMCFSGGGLSISWLVRHAAHEIMNGIPYVVLYTSSAVGDGFINMATFVISYQILIPLSLYITVELIKLGQLYFLNNDLEMYDEVTDKRILCRSFTIAEELGQIQYILSDKTGTLTENKMVFKYCAVNGNAYEPSLAQSPMSNKSFGDRSMDDDDEPIQVNEALRQALPRVADDHNDPQYSALYYFFLNLAVCNNVMVANQKHDQINNGYMEGEAFRISNSLFYLRPSDYPPTEESTPTNDRSGRSTNIQTPSSSRLVSILNPADIVRRLSSLNISSLFRKEEKVKLKSKKQLKIYEAESPDEYCLVNAAKSYGFKLVSRDLTHVNVTLPTQREYPRRLKLRVEKYLKFDSNRKRMSVVLDMGDRKLLFCKGADDEILANLCQITLEQNLEAKTVVENSKIFLKQYSRNGLRTLCMAMKSMSNEEYNRWEVQHEAIENSDFPDQDEQISQSYRRLETNLKFLGLTAIEDRLQDGVEETISSLRKAGIQIWVLTGDKKDTAINIAKSCQLFDSQTEICACSTEEDLINLLSFPGKYNVAFSAPIVKLLENGNPKAIGAIQKASAVLCYRMTPCEKETVVKTVKKYLKGKVLAVGDGANDVPMIQAADVGIGISGQEGLQAVMASDFALARFKFLKKLLLVHGHWFYYRLANVLLYFLYKNAMFVFVLYWAQFYSGFSANGIMDP</sequence>
<accession>A0AC34F8U7</accession>
<evidence type="ECO:0000313" key="1">
    <source>
        <dbReference type="Proteomes" id="UP000887579"/>
    </source>
</evidence>
<dbReference type="WBParaSite" id="ES5_v2.g13666.t1">
    <property type="protein sequence ID" value="ES5_v2.g13666.t1"/>
    <property type="gene ID" value="ES5_v2.g13666"/>
</dbReference>
<protein>
    <submittedName>
        <fullName evidence="2">P-type ATPase C-terminal domain-containing protein</fullName>
    </submittedName>
</protein>
<dbReference type="Proteomes" id="UP000887579">
    <property type="component" value="Unplaced"/>
</dbReference>
<name>A0AC34F8U7_9BILA</name>